<dbReference type="Pfam" id="PF00889">
    <property type="entry name" value="EF_TS"/>
    <property type="match status" value="1"/>
</dbReference>
<organism evidence="5">
    <name type="scientific">marine metagenome</name>
    <dbReference type="NCBI Taxonomy" id="408172"/>
    <lineage>
        <taxon>unclassified sequences</taxon>
        <taxon>metagenomes</taxon>
        <taxon>ecological metagenomes</taxon>
    </lineage>
</organism>
<keyword evidence="2" id="KW-0251">Elongation factor</keyword>
<evidence type="ECO:0000259" key="4">
    <source>
        <dbReference type="Pfam" id="PF00889"/>
    </source>
</evidence>
<gene>
    <name evidence="5" type="ORF">METZ01_LOCUS56913</name>
</gene>
<reference evidence="5" key="1">
    <citation type="submission" date="2018-05" db="EMBL/GenBank/DDBJ databases">
        <authorList>
            <person name="Lanie J.A."/>
            <person name="Ng W.-L."/>
            <person name="Kazmierczak K.M."/>
            <person name="Andrzejewski T.M."/>
            <person name="Davidsen T.M."/>
            <person name="Wayne K.J."/>
            <person name="Tettelin H."/>
            <person name="Glass J.I."/>
            <person name="Rusch D."/>
            <person name="Podicherti R."/>
            <person name="Tsui H.-C.T."/>
            <person name="Winkler M.E."/>
        </authorList>
    </citation>
    <scope>NUCLEOTIDE SEQUENCE</scope>
</reference>
<dbReference type="Gene3D" id="1.10.8.10">
    <property type="entry name" value="DNA helicase RuvA subunit, C-terminal domain"/>
    <property type="match status" value="1"/>
</dbReference>
<dbReference type="InterPro" id="IPR014039">
    <property type="entry name" value="Transl_elong_EFTs/EF1B_dimer"/>
</dbReference>
<proteinExistence type="inferred from homology"/>
<dbReference type="InterPro" id="IPR018101">
    <property type="entry name" value="Transl_elong_Ts_CS"/>
</dbReference>
<evidence type="ECO:0000256" key="1">
    <source>
        <dbReference type="ARBA" id="ARBA00005532"/>
    </source>
</evidence>
<dbReference type="GO" id="GO:0005737">
    <property type="term" value="C:cytoplasm"/>
    <property type="evidence" value="ECO:0007669"/>
    <property type="project" value="UniProtKB-ARBA"/>
</dbReference>
<evidence type="ECO:0000256" key="2">
    <source>
        <dbReference type="ARBA" id="ARBA00022768"/>
    </source>
</evidence>
<protein>
    <recommendedName>
        <fullName evidence="4">Translation elongation factor EFTs/EF1B dimerisation domain-containing protein</fullName>
    </recommendedName>
</protein>
<dbReference type="NCBIfam" id="TIGR00116">
    <property type="entry name" value="tsf"/>
    <property type="match status" value="1"/>
</dbReference>
<dbReference type="InterPro" id="IPR001816">
    <property type="entry name" value="Transl_elong_EFTs/EF1B"/>
</dbReference>
<accession>A0A381SKT0</accession>
<evidence type="ECO:0000313" key="5">
    <source>
        <dbReference type="EMBL" id="SVA04059.1"/>
    </source>
</evidence>
<dbReference type="InterPro" id="IPR009060">
    <property type="entry name" value="UBA-like_sf"/>
</dbReference>
<dbReference type="PROSITE" id="PS01126">
    <property type="entry name" value="EF_TS_1"/>
    <property type="match status" value="1"/>
</dbReference>
<dbReference type="SUPFAM" id="SSF54713">
    <property type="entry name" value="Elongation factor Ts (EF-Ts), dimerisation domain"/>
    <property type="match status" value="2"/>
</dbReference>
<evidence type="ECO:0000256" key="3">
    <source>
        <dbReference type="ARBA" id="ARBA00022917"/>
    </source>
</evidence>
<dbReference type="InterPro" id="IPR036402">
    <property type="entry name" value="EF-Ts_dimer_sf"/>
</dbReference>
<comment type="similarity">
    <text evidence="1">Belongs to the EF-Ts family.</text>
</comment>
<dbReference type="AlphaFoldDB" id="A0A381SKT0"/>
<dbReference type="FunFam" id="1.10.8.10:FF:000001">
    <property type="entry name" value="Elongation factor Ts"/>
    <property type="match status" value="1"/>
</dbReference>
<feature type="domain" description="Translation elongation factor EFTs/EF1B dimerisation" evidence="4">
    <location>
        <begin position="72"/>
        <end position="271"/>
    </location>
</feature>
<dbReference type="PANTHER" id="PTHR11741">
    <property type="entry name" value="ELONGATION FACTOR TS"/>
    <property type="match status" value="1"/>
</dbReference>
<dbReference type="PANTHER" id="PTHR11741:SF0">
    <property type="entry name" value="ELONGATION FACTOR TS, MITOCHONDRIAL"/>
    <property type="match status" value="1"/>
</dbReference>
<name>A0A381SKT0_9ZZZZ</name>
<dbReference type="FunFam" id="1.10.286.20:FF:000001">
    <property type="entry name" value="Elongation factor Ts"/>
    <property type="match status" value="1"/>
</dbReference>
<dbReference type="Gene3D" id="1.10.286.20">
    <property type="match status" value="1"/>
</dbReference>
<keyword evidence="3" id="KW-0648">Protein biosynthesis</keyword>
<dbReference type="SUPFAM" id="SSF46934">
    <property type="entry name" value="UBA-like"/>
    <property type="match status" value="1"/>
</dbReference>
<dbReference type="PROSITE" id="PS01127">
    <property type="entry name" value="EF_TS_2"/>
    <property type="match status" value="1"/>
</dbReference>
<dbReference type="Gene3D" id="3.30.479.20">
    <property type="entry name" value="Elongation factor Ts, dimerisation domain"/>
    <property type="match status" value="2"/>
</dbReference>
<sequence>MKISAADVKELRDLTNAGMMDCKKALLESHGDFAKAKLLLREKGKSQADSKSARIAAQGLVSIEVNEPKHLAIILEVNCETDFAAKDDHFIEFTDKISKLLLNTNIETIKQLMDAAIEGFNNVEEYRTFIVAKLGENISIRRFRRIFFDGTLGTYIHGRKIAALVDLDIDNTGLAKDLAMQIAASKPEYIDQGEIPDEMIETESRIFRLQAEKEGKPQEVLERIVTGRLNKRLSEITLLGQEYIKDSDLKVSQLLKKSNANVNLFVRYEVGDGIELEEKNFAEEVKAQVDASE</sequence>
<dbReference type="HAMAP" id="MF_00050">
    <property type="entry name" value="EF_Ts"/>
    <property type="match status" value="1"/>
</dbReference>
<dbReference type="CDD" id="cd14275">
    <property type="entry name" value="UBA_EF-Ts"/>
    <property type="match status" value="1"/>
</dbReference>
<dbReference type="GO" id="GO:0003746">
    <property type="term" value="F:translation elongation factor activity"/>
    <property type="evidence" value="ECO:0007669"/>
    <property type="project" value="UniProtKB-KW"/>
</dbReference>
<dbReference type="EMBL" id="UINC01003183">
    <property type="protein sequence ID" value="SVA04059.1"/>
    <property type="molecule type" value="Genomic_DNA"/>
</dbReference>